<dbReference type="PANTHER" id="PTHR23257">
    <property type="entry name" value="SERINE-THREONINE PROTEIN KINASE"/>
    <property type="match status" value="1"/>
</dbReference>
<dbReference type="GO" id="GO:0005737">
    <property type="term" value="C:cytoplasm"/>
    <property type="evidence" value="ECO:0007669"/>
    <property type="project" value="TreeGrafter"/>
</dbReference>
<dbReference type="HOGENOM" id="CLU_000288_7_34_1"/>
<proteinExistence type="predicted"/>
<accession>U9UMF8</accession>
<reference evidence="4" key="1">
    <citation type="submission" date="2013-07" db="EMBL/GenBank/DDBJ databases">
        <title>The genome of an arbuscular mycorrhizal fungus provides insights into the evolution of the oldest plant symbiosis.</title>
        <authorList>
            <consortium name="DOE Joint Genome Institute"/>
            <person name="Tisserant E."/>
            <person name="Malbreil M."/>
            <person name="Kuo A."/>
            <person name="Kohler A."/>
            <person name="Symeonidi A."/>
            <person name="Balestrini R."/>
            <person name="Charron P."/>
            <person name="Duensing N."/>
            <person name="Frei-dit-Frey N."/>
            <person name="Gianinazzi-Pearson V."/>
            <person name="Gilbert B."/>
            <person name="Handa Y."/>
            <person name="Hijri M."/>
            <person name="Kaul R."/>
            <person name="Kawaguchi M."/>
            <person name="Krajinski F."/>
            <person name="Lammers P."/>
            <person name="Lapierre D."/>
            <person name="Masclaux F.G."/>
            <person name="Murat C."/>
            <person name="Morin E."/>
            <person name="Ndikumana S."/>
            <person name="Pagni M."/>
            <person name="Petitpierre D."/>
            <person name="Requena N."/>
            <person name="Rosikiewicz P."/>
            <person name="Riley R."/>
            <person name="Saito K."/>
            <person name="San Clemente H."/>
            <person name="Shapiro H."/>
            <person name="van Tuinen D."/>
            <person name="Becard G."/>
            <person name="Bonfante P."/>
            <person name="Paszkowski U."/>
            <person name="Shachar-Hill Y."/>
            <person name="Young J.P."/>
            <person name="Sanders I.R."/>
            <person name="Henrissat B."/>
            <person name="Rensing S.A."/>
            <person name="Grigoriev I.V."/>
            <person name="Corradi N."/>
            <person name="Roux C."/>
            <person name="Martin F."/>
        </authorList>
    </citation>
    <scope>NUCLEOTIDE SEQUENCE</scope>
    <source>
        <strain evidence="4">DAOM 197198</strain>
    </source>
</reference>
<dbReference type="GO" id="GO:0005524">
    <property type="term" value="F:ATP binding"/>
    <property type="evidence" value="ECO:0007669"/>
    <property type="project" value="UniProtKB-UniRule"/>
</dbReference>
<dbReference type="InterPro" id="IPR017441">
    <property type="entry name" value="Protein_kinase_ATP_BS"/>
</dbReference>
<gene>
    <name evidence="4" type="ORF">GLOINDRAFT_125517</name>
</gene>
<dbReference type="PROSITE" id="PS00107">
    <property type="entry name" value="PROTEIN_KINASE_ATP"/>
    <property type="match status" value="1"/>
</dbReference>
<dbReference type="SUPFAM" id="SSF56112">
    <property type="entry name" value="Protein kinase-like (PK-like)"/>
    <property type="match status" value="1"/>
</dbReference>
<protein>
    <recommendedName>
        <fullName evidence="3">Protein kinase domain-containing protein</fullName>
    </recommendedName>
</protein>
<feature type="region of interest" description="Disordered" evidence="2">
    <location>
        <begin position="408"/>
        <end position="428"/>
    </location>
</feature>
<dbReference type="GO" id="GO:0004672">
    <property type="term" value="F:protein kinase activity"/>
    <property type="evidence" value="ECO:0007669"/>
    <property type="project" value="InterPro"/>
</dbReference>
<dbReference type="EMBL" id="KI276912">
    <property type="protein sequence ID" value="ESA20892.1"/>
    <property type="molecule type" value="Genomic_DNA"/>
</dbReference>
<dbReference type="InterPro" id="IPR050167">
    <property type="entry name" value="Ser_Thr_protein_kinase"/>
</dbReference>
<evidence type="ECO:0000256" key="2">
    <source>
        <dbReference type="SAM" id="MobiDB-lite"/>
    </source>
</evidence>
<dbReference type="PRINTS" id="PR00109">
    <property type="entry name" value="TYRKINASE"/>
</dbReference>
<dbReference type="AlphaFoldDB" id="U9UMF8"/>
<keyword evidence="1" id="KW-0547">Nucleotide-binding</keyword>
<feature type="binding site" evidence="1">
    <location>
        <position position="98"/>
    </location>
    <ligand>
        <name>ATP</name>
        <dbReference type="ChEBI" id="CHEBI:30616"/>
    </ligand>
</feature>
<dbReference type="Pfam" id="PF07714">
    <property type="entry name" value="PK_Tyr_Ser-Thr"/>
    <property type="match status" value="1"/>
</dbReference>
<organism evidence="4">
    <name type="scientific">Rhizophagus irregularis (strain DAOM 181602 / DAOM 197198 / MUCL 43194)</name>
    <name type="common">Arbuscular mycorrhizal fungus</name>
    <name type="synonym">Glomus intraradices</name>
    <dbReference type="NCBI Taxonomy" id="747089"/>
    <lineage>
        <taxon>Eukaryota</taxon>
        <taxon>Fungi</taxon>
        <taxon>Fungi incertae sedis</taxon>
        <taxon>Mucoromycota</taxon>
        <taxon>Glomeromycotina</taxon>
        <taxon>Glomeromycetes</taxon>
        <taxon>Glomerales</taxon>
        <taxon>Glomeraceae</taxon>
        <taxon>Rhizophagus</taxon>
    </lineage>
</organism>
<dbReference type="PROSITE" id="PS50011">
    <property type="entry name" value="PROTEIN_KINASE_DOM"/>
    <property type="match status" value="1"/>
</dbReference>
<dbReference type="PANTHER" id="PTHR23257:SF963">
    <property type="entry name" value="AT08303P"/>
    <property type="match status" value="1"/>
</dbReference>
<dbReference type="VEuPathDB" id="FungiDB:RhiirFUN_003244"/>
<keyword evidence="1" id="KW-0067">ATP-binding</keyword>
<evidence type="ECO:0000259" key="3">
    <source>
        <dbReference type="PROSITE" id="PS50011"/>
    </source>
</evidence>
<dbReference type="Gene3D" id="1.10.510.10">
    <property type="entry name" value="Transferase(Phosphotransferase) domain 1"/>
    <property type="match status" value="1"/>
</dbReference>
<dbReference type="InterPro" id="IPR000719">
    <property type="entry name" value="Prot_kinase_dom"/>
</dbReference>
<dbReference type="GO" id="GO:0007165">
    <property type="term" value="P:signal transduction"/>
    <property type="evidence" value="ECO:0007669"/>
    <property type="project" value="TreeGrafter"/>
</dbReference>
<evidence type="ECO:0000313" key="4">
    <source>
        <dbReference type="EMBL" id="ESA20892.1"/>
    </source>
</evidence>
<dbReference type="InterPro" id="IPR011009">
    <property type="entry name" value="Kinase-like_dom_sf"/>
</dbReference>
<sequence length="476" mass="54702">MKRFSSPLTYNFQSGIFDIDRFLDETKSKSNNNNSSTTISDNNNNNNKSSLKWIPYNEFSNIKEIGKGGFGVVYEAIWHDAPEQKIDLIWNKKRVALKVLRYSTNDDQSTDFLNELKLHYRCMDSGRVLPCYGISQEPQTNNYILVMQYASEGNLRNYLSTSFARFDWWKKVNMLRDIVIGLQSIHNEGLVHHDFHSGNILRHGYGNDSNNLDTYISDLGLCHPVDKNHTKSKVIGVLPYLAPEVLRGEKYTKAADIYSLGIIMWEITTSDKPFYDRSHDNRLAIEICLGLRPKLMPGTPECYAQVMQKCWNADPLSRPTAEELFVMLKQFKEISNYRTQIGEAELIRFGVIENILSTKSHKSIHPEAIYSSRLLEFSDLPQPKNADPVSIPTPNAYLRRRANSVTFHNRRPNNKQTNRRSVQIQSVSSTFNERRHSRSFSSDEVAENLNLGMRRLSLSLGPSKDLNAINEELFED</sequence>
<feature type="domain" description="Protein kinase" evidence="3">
    <location>
        <begin position="59"/>
        <end position="332"/>
    </location>
</feature>
<feature type="compositionally biased region" description="Polar residues" evidence="2">
    <location>
        <begin position="414"/>
        <end position="428"/>
    </location>
</feature>
<dbReference type="InterPro" id="IPR001245">
    <property type="entry name" value="Ser-Thr/Tyr_kinase_cat_dom"/>
</dbReference>
<name>U9UMF8_RHIID</name>
<dbReference type="eggNOG" id="KOG0192">
    <property type="taxonomic scope" value="Eukaryota"/>
</dbReference>
<evidence type="ECO:0000256" key="1">
    <source>
        <dbReference type="PROSITE-ProRule" id="PRU10141"/>
    </source>
</evidence>